<evidence type="ECO:0000313" key="3">
    <source>
        <dbReference type="EMBL" id="KAK6158295.1"/>
    </source>
</evidence>
<evidence type="ECO:0000313" key="4">
    <source>
        <dbReference type="Proteomes" id="UP001318860"/>
    </source>
</evidence>
<dbReference type="EMBL" id="JABTTQ020000004">
    <property type="protein sequence ID" value="KAK6158295.1"/>
    <property type="molecule type" value="Genomic_DNA"/>
</dbReference>
<evidence type="ECO:0000256" key="1">
    <source>
        <dbReference type="SAM" id="MobiDB-lite"/>
    </source>
</evidence>
<keyword evidence="2" id="KW-0812">Transmembrane</keyword>
<evidence type="ECO:0008006" key="5">
    <source>
        <dbReference type="Google" id="ProtNLM"/>
    </source>
</evidence>
<name>A0ABR0XGG4_REHGL</name>
<keyword evidence="4" id="KW-1185">Reference proteome</keyword>
<comment type="caution">
    <text evidence="3">The sequence shown here is derived from an EMBL/GenBank/DDBJ whole genome shotgun (WGS) entry which is preliminary data.</text>
</comment>
<feature type="region of interest" description="Disordered" evidence="1">
    <location>
        <begin position="1"/>
        <end position="22"/>
    </location>
</feature>
<dbReference type="PANTHER" id="PTHR31852">
    <property type="entry name" value="LATE EMBRYOGENESIS ABUNDANT (LEA) HYDROXYPROLINE-RICH GLYCOPROTEIN FAMILY"/>
    <property type="match status" value="1"/>
</dbReference>
<evidence type="ECO:0000256" key="2">
    <source>
        <dbReference type="SAM" id="Phobius"/>
    </source>
</evidence>
<gene>
    <name evidence="3" type="ORF">DH2020_005609</name>
</gene>
<dbReference type="Proteomes" id="UP001318860">
    <property type="component" value="Unassembled WGS sequence"/>
</dbReference>
<feature type="transmembrane region" description="Helical" evidence="2">
    <location>
        <begin position="26"/>
        <end position="49"/>
    </location>
</feature>
<accession>A0ABR0XGG4</accession>
<sequence length="206" mass="22792">MEEDHESHLNPLTPPPNNHKKRSSKCLVYTLLAVVLQSIAFLIFGLVVLRINAPSLRLSNATVNQLNYGPTSLNMTVVAGIRLRNMNFGRFEFRGGHTILLYENATIGAASIYQGRVGGRKNKEMNVTLKVSYMNFSGDIGLLGLVKLRSFAKLRGEVRVVKIINRGTTAVMNCTMDLNLTSQVIQDFFLPSPLVSSPPSPLRIHV</sequence>
<keyword evidence="2" id="KW-1133">Transmembrane helix</keyword>
<keyword evidence="2" id="KW-0472">Membrane</keyword>
<proteinExistence type="predicted"/>
<dbReference type="InterPro" id="IPR055301">
    <property type="entry name" value="Lea14-like_2"/>
</dbReference>
<reference evidence="3 4" key="1">
    <citation type="journal article" date="2021" name="Comput. Struct. Biotechnol. J.">
        <title>De novo genome assembly of the potent medicinal plant Rehmannia glutinosa using nanopore technology.</title>
        <authorList>
            <person name="Ma L."/>
            <person name="Dong C."/>
            <person name="Song C."/>
            <person name="Wang X."/>
            <person name="Zheng X."/>
            <person name="Niu Y."/>
            <person name="Chen S."/>
            <person name="Feng W."/>
        </authorList>
    </citation>
    <scope>NUCLEOTIDE SEQUENCE [LARGE SCALE GENOMIC DNA]</scope>
    <source>
        <strain evidence="3">DH-2019</strain>
    </source>
</reference>
<organism evidence="3 4">
    <name type="scientific">Rehmannia glutinosa</name>
    <name type="common">Chinese foxglove</name>
    <dbReference type="NCBI Taxonomy" id="99300"/>
    <lineage>
        <taxon>Eukaryota</taxon>
        <taxon>Viridiplantae</taxon>
        <taxon>Streptophyta</taxon>
        <taxon>Embryophyta</taxon>
        <taxon>Tracheophyta</taxon>
        <taxon>Spermatophyta</taxon>
        <taxon>Magnoliopsida</taxon>
        <taxon>eudicotyledons</taxon>
        <taxon>Gunneridae</taxon>
        <taxon>Pentapetalae</taxon>
        <taxon>asterids</taxon>
        <taxon>lamiids</taxon>
        <taxon>Lamiales</taxon>
        <taxon>Orobanchaceae</taxon>
        <taxon>Rehmannieae</taxon>
        <taxon>Rehmannia</taxon>
    </lineage>
</organism>
<protein>
    <recommendedName>
        <fullName evidence="5">Late embryogenesis abundant protein LEA-2 subgroup domain-containing protein</fullName>
    </recommendedName>
</protein>